<dbReference type="STRING" id="1505087.AYJ54_11215"/>
<evidence type="ECO:0000313" key="1">
    <source>
        <dbReference type="EMBL" id="OAF09773.1"/>
    </source>
</evidence>
<protein>
    <submittedName>
        <fullName evidence="1">Uncharacterized protein</fullName>
    </submittedName>
</protein>
<name>A0A176YQ81_9BRAD</name>
<sequence length="115" mass="12905">MSDTTFVPCRAYGAQSLVRWECFGETRLNQPPADREIRIARWQLQDCVQMIGQDHKGIDSERMAPARCGDSLSQYFDLGSQESFPPVKQVHGEEPTPSGNECAAIVRHGREIAQL</sequence>
<proteinExistence type="predicted"/>
<accession>A0A176YQ81</accession>
<dbReference type="EMBL" id="LUUB01000054">
    <property type="protein sequence ID" value="OAF09773.1"/>
    <property type="molecule type" value="Genomic_DNA"/>
</dbReference>
<comment type="caution">
    <text evidence="1">The sequence shown here is derived from an EMBL/GenBank/DDBJ whole genome shotgun (WGS) entry which is preliminary data.</text>
</comment>
<evidence type="ECO:0000313" key="2">
    <source>
        <dbReference type="Proteomes" id="UP000076959"/>
    </source>
</evidence>
<keyword evidence="2" id="KW-1185">Reference proteome</keyword>
<organism evidence="1 2">
    <name type="scientific">Bradyrhizobium centrolobii</name>
    <dbReference type="NCBI Taxonomy" id="1505087"/>
    <lineage>
        <taxon>Bacteria</taxon>
        <taxon>Pseudomonadati</taxon>
        <taxon>Pseudomonadota</taxon>
        <taxon>Alphaproteobacteria</taxon>
        <taxon>Hyphomicrobiales</taxon>
        <taxon>Nitrobacteraceae</taxon>
        <taxon>Bradyrhizobium</taxon>
    </lineage>
</organism>
<reference evidence="1 2" key="1">
    <citation type="submission" date="2016-03" db="EMBL/GenBank/DDBJ databases">
        <title>Draft Genome Sequence of the Strain BR 10245 (Bradyrhizobium sp.) isolated from nodules of Centrolobium paraense.</title>
        <authorList>
            <person name="Simoes-Araujo J.L.Sr."/>
            <person name="Barauna A.C."/>
            <person name="Silva K."/>
            <person name="Zilli J.E."/>
        </authorList>
    </citation>
    <scope>NUCLEOTIDE SEQUENCE [LARGE SCALE GENOMIC DNA]</scope>
    <source>
        <strain evidence="1 2">BR 10245</strain>
    </source>
</reference>
<dbReference type="Proteomes" id="UP000076959">
    <property type="component" value="Unassembled WGS sequence"/>
</dbReference>
<gene>
    <name evidence="1" type="ORF">AYJ54_11215</name>
</gene>
<dbReference type="AlphaFoldDB" id="A0A176YQ81"/>